<keyword evidence="1 3" id="KW-0732">Signal</keyword>
<feature type="region of interest" description="Disordered" evidence="2">
    <location>
        <begin position="168"/>
        <end position="190"/>
    </location>
</feature>
<feature type="chain" id="PRO_5008627281" description="Yeast cell wall synthesis Kre9/Knh1-like N-terminal domain-containing protein" evidence="3">
    <location>
        <begin position="20"/>
        <end position="215"/>
    </location>
</feature>
<name>A0A1B9GRH9_9TREE</name>
<dbReference type="EMBL" id="KI669504">
    <property type="protein sequence ID" value="OCF33578.1"/>
    <property type="molecule type" value="Genomic_DNA"/>
</dbReference>
<evidence type="ECO:0000256" key="1">
    <source>
        <dbReference type="ARBA" id="ARBA00022729"/>
    </source>
</evidence>
<dbReference type="AlphaFoldDB" id="A0A1B9GRH9"/>
<accession>A0A1B9GRH9</accession>
<dbReference type="Pfam" id="PF10342">
    <property type="entry name" value="Kre9_KNH"/>
    <property type="match status" value="1"/>
</dbReference>
<evidence type="ECO:0000256" key="2">
    <source>
        <dbReference type="SAM" id="MobiDB-lite"/>
    </source>
</evidence>
<keyword evidence="6" id="KW-1185">Reference proteome</keyword>
<evidence type="ECO:0000313" key="5">
    <source>
        <dbReference type="EMBL" id="OCF33578.1"/>
    </source>
</evidence>
<reference evidence="5 6" key="1">
    <citation type="submission" date="2013-07" db="EMBL/GenBank/DDBJ databases">
        <title>The Genome Sequence of Cryptococcus heveanensis BCC8398.</title>
        <authorList>
            <consortium name="The Broad Institute Genome Sequencing Platform"/>
            <person name="Cuomo C."/>
            <person name="Litvintseva A."/>
            <person name="Chen Y."/>
            <person name="Heitman J."/>
            <person name="Sun S."/>
            <person name="Springer D."/>
            <person name="Dromer F."/>
            <person name="Young S.K."/>
            <person name="Zeng Q."/>
            <person name="Gargeya S."/>
            <person name="Fitzgerald M."/>
            <person name="Abouelleil A."/>
            <person name="Alvarado L."/>
            <person name="Berlin A.M."/>
            <person name="Chapman S.B."/>
            <person name="Dewar J."/>
            <person name="Goldberg J."/>
            <person name="Griggs A."/>
            <person name="Gujja S."/>
            <person name="Hansen M."/>
            <person name="Howarth C."/>
            <person name="Imamovic A."/>
            <person name="Larimer J."/>
            <person name="McCowan C."/>
            <person name="Murphy C."/>
            <person name="Pearson M."/>
            <person name="Priest M."/>
            <person name="Roberts A."/>
            <person name="Saif S."/>
            <person name="Shea T."/>
            <person name="Sykes S."/>
            <person name="Wortman J."/>
            <person name="Nusbaum C."/>
            <person name="Birren B."/>
        </authorList>
    </citation>
    <scope>NUCLEOTIDE SEQUENCE [LARGE SCALE GENOMIC DNA]</scope>
    <source>
        <strain evidence="5 6">BCC8398</strain>
    </source>
</reference>
<dbReference type="OrthoDB" id="5316007at2759"/>
<protein>
    <recommendedName>
        <fullName evidence="4">Yeast cell wall synthesis Kre9/Knh1-like N-terminal domain-containing protein</fullName>
    </recommendedName>
</protein>
<evidence type="ECO:0000259" key="4">
    <source>
        <dbReference type="Pfam" id="PF10342"/>
    </source>
</evidence>
<organism evidence="5 6">
    <name type="scientific">Kwoniella heveanensis BCC8398</name>
    <dbReference type="NCBI Taxonomy" id="1296120"/>
    <lineage>
        <taxon>Eukaryota</taxon>
        <taxon>Fungi</taxon>
        <taxon>Dikarya</taxon>
        <taxon>Basidiomycota</taxon>
        <taxon>Agaricomycotina</taxon>
        <taxon>Tremellomycetes</taxon>
        <taxon>Tremellales</taxon>
        <taxon>Cryptococcaceae</taxon>
        <taxon>Kwoniella</taxon>
    </lineage>
</organism>
<dbReference type="InterPro" id="IPR018466">
    <property type="entry name" value="Kre9/Knh1-like_N"/>
</dbReference>
<dbReference type="PANTHER" id="PTHR35185:SF1">
    <property type="entry name" value="UPF0619 GPI-ANCHORED MEMBRANE PROTEIN C1322.10"/>
    <property type="match status" value="1"/>
</dbReference>
<feature type="region of interest" description="Disordered" evidence="2">
    <location>
        <begin position="126"/>
        <end position="153"/>
    </location>
</feature>
<proteinExistence type="predicted"/>
<dbReference type="PANTHER" id="PTHR35185">
    <property type="entry name" value="SERINE/THREONINE-RICH PROTEIN ADG2-RELATED"/>
    <property type="match status" value="1"/>
</dbReference>
<sequence>MYALTLTAAALSALALTGAITVESPDRDTIWKSGDSSQTITWKAVSTDPDSFLIQLVNQAGFLTDSPVTLISNQSTGSSDITNSATVTYPNGNWPEGTAFQINFMSSDKSNAAILAQSNQFNITSGGDSSSSTAASSTSSSASSTSTGTSPTTISQASTAAAATTSAASGSASGNIPNASASTSASGSSGAGLTSSPKAAAALFVGAVGLVAALL</sequence>
<dbReference type="InterPro" id="IPR052479">
    <property type="entry name" value="GPI-anchor_Adhesion_Reg"/>
</dbReference>
<evidence type="ECO:0000313" key="6">
    <source>
        <dbReference type="Proteomes" id="UP000092666"/>
    </source>
</evidence>
<feature type="signal peptide" evidence="3">
    <location>
        <begin position="1"/>
        <end position="19"/>
    </location>
</feature>
<reference evidence="6" key="2">
    <citation type="submission" date="2013-12" db="EMBL/GenBank/DDBJ databases">
        <title>Evolution of pathogenesis and genome organization in the Tremellales.</title>
        <authorList>
            <person name="Cuomo C."/>
            <person name="Litvintseva A."/>
            <person name="Heitman J."/>
            <person name="Chen Y."/>
            <person name="Sun S."/>
            <person name="Springer D."/>
            <person name="Dromer F."/>
            <person name="Young S."/>
            <person name="Zeng Q."/>
            <person name="Chapman S."/>
            <person name="Gujja S."/>
            <person name="Saif S."/>
            <person name="Birren B."/>
        </authorList>
    </citation>
    <scope>NUCLEOTIDE SEQUENCE [LARGE SCALE GENOMIC DNA]</scope>
    <source>
        <strain evidence="6">BCC8398</strain>
    </source>
</reference>
<gene>
    <name evidence="5" type="ORF">I316_04651</name>
</gene>
<dbReference type="Proteomes" id="UP000092666">
    <property type="component" value="Unassembled WGS sequence"/>
</dbReference>
<dbReference type="STRING" id="1296120.A0A1B9GRH9"/>
<feature type="domain" description="Yeast cell wall synthesis Kre9/Knh1-like N-terminal" evidence="4">
    <location>
        <begin position="24"/>
        <end position="123"/>
    </location>
</feature>
<evidence type="ECO:0000256" key="3">
    <source>
        <dbReference type="SAM" id="SignalP"/>
    </source>
</evidence>